<dbReference type="AlphaFoldDB" id="A0A3R9DVN6"/>
<dbReference type="PROSITE" id="PS50801">
    <property type="entry name" value="STAS"/>
    <property type="match status" value="1"/>
</dbReference>
<dbReference type="PANTHER" id="PTHR35526:SF3">
    <property type="entry name" value="ANTI-SIGMA-F FACTOR RSBW"/>
    <property type="match status" value="1"/>
</dbReference>
<evidence type="ECO:0000313" key="3">
    <source>
        <dbReference type="Proteomes" id="UP000267081"/>
    </source>
</evidence>
<gene>
    <name evidence="2" type="ORF">EIY87_23735</name>
</gene>
<protein>
    <submittedName>
        <fullName evidence="2">ATP-binding protein</fullName>
    </submittedName>
</protein>
<keyword evidence="2" id="KW-0067">ATP-binding</keyword>
<dbReference type="Gene3D" id="3.30.565.10">
    <property type="entry name" value="Histidine kinase-like ATPase, C-terminal domain"/>
    <property type="match status" value="1"/>
</dbReference>
<dbReference type="InterPro" id="IPR002645">
    <property type="entry name" value="STAS_dom"/>
</dbReference>
<keyword evidence="2" id="KW-0547">Nucleotide-binding</keyword>
<dbReference type="InterPro" id="IPR036890">
    <property type="entry name" value="HATPase_C_sf"/>
</dbReference>
<dbReference type="CDD" id="cd16936">
    <property type="entry name" value="HATPase_RsbW-like"/>
    <property type="match status" value="1"/>
</dbReference>
<dbReference type="Gene3D" id="3.30.750.24">
    <property type="entry name" value="STAS domain"/>
    <property type="match status" value="1"/>
</dbReference>
<dbReference type="GO" id="GO:0005524">
    <property type="term" value="F:ATP binding"/>
    <property type="evidence" value="ECO:0007669"/>
    <property type="project" value="UniProtKB-KW"/>
</dbReference>
<dbReference type="OrthoDB" id="4327509at2"/>
<name>A0A3R9DVN6_9PSEU</name>
<proteinExistence type="predicted"/>
<organism evidence="2 3">
    <name type="scientific">Amycolatopsis eburnea</name>
    <dbReference type="NCBI Taxonomy" id="2267691"/>
    <lineage>
        <taxon>Bacteria</taxon>
        <taxon>Bacillati</taxon>
        <taxon>Actinomycetota</taxon>
        <taxon>Actinomycetes</taxon>
        <taxon>Pseudonocardiales</taxon>
        <taxon>Pseudonocardiaceae</taxon>
        <taxon>Amycolatopsis</taxon>
    </lineage>
</organism>
<evidence type="ECO:0000313" key="2">
    <source>
        <dbReference type="EMBL" id="RSD15395.1"/>
    </source>
</evidence>
<dbReference type="InterPro" id="IPR036513">
    <property type="entry name" value="STAS_dom_sf"/>
</dbReference>
<accession>A0A3R9DVN6</accession>
<dbReference type="SUPFAM" id="SSF52091">
    <property type="entry name" value="SpoIIaa-like"/>
    <property type="match status" value="1"/>
</dbReference>
<feature type="domain" description="STAS" evidence="1">
    <location>
        <begin position="5"/>
        <end position="118"/>
    </location>
</feature>
<reference evidence="2 3" key="1">
    <citation type="submission" date="2018-12" db="EMBL/GenBank/DDBJ databases">
        <title>Amycolatopsis eburnea sp. nov. actinomycete associate with arbuscular mycorrhiza fungal spore.</title>
        <authorList>
            <person name="Lumyong S."/>
            <person name="Chaiya L."/>
        </authorList>
    </citation>
    <scope>NUCLEOTIDE SEQUENCE [LARGE SCALE GENOMIC DNA]</scope>
    <source>
        <strain evidence="2 3">GLM-1</strain>
    </source>
</reference>
<sequence>MQGTLDLEVAPRPHYTLVTVKGGLHLGSYRRLRDGLLEIAADGPDAVIAGVGELDFSAVAPVGVFALVARRIRLWPGIPLALATGTPDHARALREHGVHREAALGEDVPSAERALGKPARRQAEVLLPRGSEAPAVARAAVRRACAEWDVTHFVYDGILVAGELATNAVQHTASAATLRLDLRHGRLTIAVLDDDPRPAVLSPRPRPGSSGLGLHLVAHSAQRWGSSPRWSGGKAVWAVLTTDRRPGARG</sequence>
<dbReference type="Proteomes" id="UP000267081">
    <property type="component" value="Unassembled WGS sequence"/>
</dbReference>
<dbReference type="EMBL" id="RSEC01000053">
    <property type="protein sequence ID" value="RSD15395.1"/>
    <property type="molecule type" value="Genomic_DNA"/>
</dbReference>
<dbReference type="InterPro" id="IPR050267">
    <property type="entry name" value="Anti-sigma-factor_SerPK"/>
</dbReference>
<dbReference type="PANTHER" id="PTHR35526">
    <property type="entry name" value="ANTI-SIGMA-F FACTOR RSBW-RELATED"/>
    <property type="match status" value="1"/>
</dbReference>
<dbReference type="SUPFAM" id="SSF55874">
    <property type="entry name" value="ATPase domain of HSP90 chaperone/DNA topoisomerase II/histidine kinase"/>
    <property type="match status" value="1"/>
</dbReference>
<evidence type="ECO:0000259" key="1">
    <source>
        <dbReference type="PROSITE" id="PS50801"/>
    </source>
</evidence>
<comment type="caution">
    <text evidence="2">The sequence shown here is derived from an EMBL/GenBank/DDBJ whole genome shotgun (WGS) entry which is preliminary data.</text>
</comment>
<keyword evidence="3" id="KW-1185">Reference proteome</keyword>
<dbReference type="RefSeq" id="WP_125311900.1">
    <property type="nucleotide sequence ID" value="NZ_RSEC01000053.1"/>
</dbReference>